<evidence type="ECO:0000313" key="3">
    <source>
        <dbReference type="EMBL" id="ORY66525.1"/>
    </source>
</evidence>
<evidence type="ECO:0000313" key="4">
    <source>
        <dbReference type="Proteomes" id="UP000193689"/>
    </source>
</evidence>
<comment type="caution">
    <text evidence="3">The sequence shown here is derived from an EMBL/GenBank/DDBJ whole genome shotgun (WGS) entry which is preliminary data.</text>
</comment>
<feature type="domain" description="Methyltransferase" evidence="2">
    <location>
        <begin position="61"/>
        <end position="161"/>
    </location>
</feature>
<keyword evidence="4" id="KW-1185">Reference proteome</keyword>
<dbReference type="GO" id="GO:0008168">
    <property type="term" value="F:methyltransferase activity"/>
    <property type="evidence" value="ECO:0007669"/>
    <property type="project" value="UniProtKB-KW"/>
</dbReference>
<dbReference type="InterPro" id="IPR041698">
    <property type="entry name" value="Methyltransf_25"/>
</dbReference>
<protein>
    <submittedName>
        <fullName evidence="3">S-adenosyl-L-methionine-dependent methyltransferase</fullName>
    </submittedName>
</protein>
<dbReference type="AlphaFoldDB" id="A0A1Y2E6N4"/>
<dbReference type="Pfam" id="PF13649">
    <property type="entry name" value="Methyltransf_25"/>
    <property type="match status" value="1"/>
</dbReference>
<dbReference type="InterPro" id="IPR029063">
    <property type="entry name" value="SAM-dependent_MTases_sf"/>
</dbReference>
<sequence length="352" mass="39137">MAPKFITKGTRTFIYDPTAPYPLPVDLAESHRQSLLTLTLTQLYGGPLISASEMKSPPRRVLELGCGSGYWSMMCHQFLTARGHPDVSFVGIDVVVPPDVAAIPDNGMDWTFVEHDMRRVPWPLESGEFDLLMVKDMSLAFTSLQYVVAMEECLRVLKPGGILEMWETDSTIRVLQPHEPKHGGVKRGSESWSPAAKLGAYSIDADANTPLGPPLNKYFAEYNSWVAKALEKRELTPMPCAMVGPRLVQEADVLTVLTSRRLAIPLSEIKWERGRVLDGHQAAVRRTALEIVLGGISALEPLLREVSGKNQDEWEVWFGNMTQDLMTEGGACWGECLEVGAWIARKKDEMNV</sequence>
<evidence type="ECO:0000256" key="1">
    <source>
        <dbReference type="ARBA" id="ARBA00038158"/>
    </source>
</evidence>
<keyword evidence="3" id="KW-0489">Methyltransferase</keyword>
<dbReference type="STRING" id="1141098.A0A1Y2E6N4"/>
<dbReference type="GeneID" id="63776255"/>
<dbReference type="Gene3D" id="3.40.50.150">
    <property type="entry name" value="Vaccinia Virus protein VP39"/>
    <property type="match status" value="1"/>
</dbReference>
<comment type="similarity">
    <text evidence="1">Belongs to the methyltransferase superfamily. LaeA methyltransferase family.</text>
</comment>
<dbReference type="CDD" id="cd02440">
    <property type="entry name" value="AdoMet_MTases"/>
    <property type="match status" value="1"/>
</dbReference>
<dbReference type="GO" id="GO:0032259">
    <property type="term" value="P:methylation"/>
    <property type="evidence" value="ECO:0007669"/>
    <property type="project" value="UniProtKB-KW"/>
</dbReference>
<dbReference type="SUPFAM" id="SSF53335">
    <property type="entry name" value="S-adenosyl-L-methionine-dependent methyltransferases"/>
    <property type="match status" value="1"/>
</dbReference>
<keyword evidence="3" id="KW-0808">Transferase</keyword>
<evidence type="ECO:0000259" key="2">
    <source>
        <dbReference type="Pfam" id="PF13649"/>
    </source>
</evidence>
<dbReference type="Proteomes" id="UP000193689">
    <property type="component" value="Unassembled WGS sequence"/>
</dbReference>
<dbReference type="PANTHER" id="PTHR43591">
    <property type="entry name" value="METHYLTRANSFERASE"/>
    <property type="match status" value="1"/>
</dbReference>
<dbReference type="PANTHER" id="PTHR43591:SF50">
    <property type="entry name" value="METHYLTRANSFERASE DOMAIN-CONTAINING PROTEIN-RELATED"/>
    <property type="match status" value="1"/>
</dbReference>
<accession>A0A1Y2E6N4</accession>
<reference evidence="3 4" key="1">
    <citation type="submission" date="2016-07" db="EMBL/GenBank/DDBJ databases">
        <title>Pervasive Adenine N6-methylation of Active Genes in Fungi.</title>
        <authorList>
            <consortium name="DOE Joint Genome Institute"/>
            <person name="Mondo S.J."/>
            <person name="Dannebaum R.O."/>
            <person name="Kuo R.C."/>
            <person name="Labutti K."/>
            <person name="Haridas S."/>
            <person name="Kuo A."/>
            <person name="Salamov A."/>
            <person name="Ahrendt S.R."/>
            <person name="Lipzen A."/>
            <person name="Sullivan W."/>
            <person name="Andreopoulos W.B."/>
            <person name="Clum A."/>
            <person name="Lindquist E."/>
            <person name="Daum C."/>
            <person name="Ramamoorthy G.K."/>
            <person name="Gryganskyi A."/>
            <person name="Culley D."/>
            <person name="Magnuson J.K."/>
            <person name="James T.Y."/>
            <person name="O'Malley M.A."/>
            <person name="Stajich J.E."/>
            <person name="Spatafora J.W."/>
            <person name="Visel A."/>
            <person name="Grigoriev I.V."/>
        </authorList>
    </citation>
    <scope>NUCLEOTIDE SEQUENCE [LARGE SCALE GENOMIC DNA]</scope>
    <source>
        <strain evidence="3 4">CBS 129021</strain>
    </source>
</reference>
<dbReference type="EMBL" id="MCFJ01000005">
    <property type="protein sequence ID" value="ORY66525.1"/>
    <property type="molecule type" value="Genomic_DNA"/>
</dbReference>
<gene>
    <name evidence="3" type="ORF">BCR38DRAFT_430550</name>
</gene>
<dbReference type="InParanoid" id="A0A1Y2E6N4"/>
<dbReference type="RefSeq" id="XP_040717489.1">
    <property type="nucleotide sequence ID" value="XM_040860043.1"/>
</dbReference>
<organism evidence="3 4">
    <name type="scientific">Pseudomassariella vexata</name>
    <dbReference type="NCBI Taxonomy" id="1141098"/>
    <lineage>
        <taxon>Eukaryota</taxon>
        <taxon>Fungi</taxon>
        <taxon>Dikarya</taxon>
        <taxon>Ascomycota</taxon>
        <taxon>Pezizomycotina</taxon>
        <taxon>Sordariomycetes</taxon>
        <taxon>Xylariomycetidae</taxon>
        <taxon>Amphisphaeriales</taxon>
        <taxon>Pseudomassariaceae</taxon>
        <taxon>Pseudomassariella</taxon>
    </lineage>
</organism>
<dbReference type="OrthoDB" id="2013972at2759"/>
<name>A0A1Y2E6N4_9PEZI</name>
<proteinExistence type="inferred from homology"/>